<dbReference type="GO" id="GO:0005737">
    <property type="term" value="C:cytoplasm"/>
    <property type="evidence" value="ECO:0007669"/>
    <property type="project" value="TreeGrafter"/>
</dbReference>
<dbReference type="PANTHER" id="PTHR13420">
    <property type="entry name" value="UPF0235 PROTEIN C15ORF40"/>
    <property type="match status" value="1"/>
</dbReference>
<keyword evidence="4" id="KW-1185">Reference proteome</keyword>
<dbReference type="AlphaFoldDB" id="A0A8F9XL40"/>
<sequence length="89" mass="9816">MPESCLLTVKAIPHAPRTEIVGWLGDTLKVKLHAPPVAGRANDELCAFLARELRLPRRAVTLVRGDTSRQKVLRLDGLSLATIRLHFPA</sequence>
<protein>
    <recommendedName>
        <fullName evidence="2">UPF0235 protein K0B96_15395</fullName>
    </recommendedName>
</protein>
<dbReference type="HAMAP" id="MF_00634">
    <property type="entry name" value="UPF0235"/>
    <property type="match status" value="1"/>
</dbReference>
<dbReference type="InterPro" id="IPR036591">
    <property type="entry name" value="YggU-like_sf"/>
</dbReference>
<dbReference type="SUPFAM" id="SSF69786">
    <property type="entry name" value="YggU-like"/>
    <property type="match status" value="1"/>
</dbReference>
<dbReference type="KEGG" id="ole:K0B96_15395"/>
<dbReference type="RefSeq" id="WP_220161773.1">
    <property type="nucleotide sequence ID" value="NZ_CP080507.1"/>
</dbReference>
<dbReference type="InterPro" id="IPR003746">
    <property type="entry name" value="DUF167"/>
</dbReference>
<comment type="similarity">
    <text evidence="1 2">Belongs to the UPF0235 family.</text>
</comment>
<dbReference type="EMBL" id="CP080507">
    <property type="protein sequence ID" value="QYM78669.1"/>
    <property type="molecule type" value="Genomic_DNA"/>
</dbReference>
<dbReference type="PANTHER" id="PTHR13420:SF7">
    <property type="entry name" value="UPF0235 PROTEIN C15ORF40"/>
    <property type="match status" value="1"/>
</dbReference>
<dbReference type="Gene3D" id="3.30.1200.10">
    <property type="entry name" value="YggU-like"/>
    <property type="match status" value="1"/>
</dbReference>
<evidence type="ECO:0000256" key="2">
    <source>
        <dbReference type="HAMAP-Rule" id="MF_00634"/>
    </source>
</evidence>
<gene>
    <name evidence="3" type="ORF">K0B96_15395</name>
</gene>
<name>A0A8F9XL40_9BACT</name>
<dbReference type="Proteomes" id="UP000825051">
    <property type="component" value="Chromosome"/>
</dbReference>
<reference evidence="3" key="1">
    <citation type="submission" date="2021-08" db="EMBL/GenBank/DDBJ databases">
        <title>Genome of a novel bacterium of the phylum Verrucomicrobia, Oleiharenicola sp. KSB-15.</title>
        <authorList>
            <person name="Chung J.-H."/>
            <person name="Ahn J.-H."/>
            <person name="Yoon Y."/>
            <person name="Kim D.-Y."/>
            <person name="An S.-H."/>
            <person name="Park I."/>
            <person name="Yeon J."/>
        </authorList>
    </citation>
    <scope>NUCLEOTIDE SEQUENCE</scope>
    <source>
        <strain evidence="3">KSB-15</strain>
    </source>
</reference>
<organism evidence="3 4">
    <name type="scientific">Horticoccus luteus</name>
    <dbReference type="NCBI Taxonomy" id="2862869"/>
    <lineage>
        <taxon>Bacteria</taxon>
        <taxon>Pseudomonadati</taxon>
        <taxon>Verrucomicrobiota</taxon>
        <taxon>Opitutia</taxon>
        <taxon>Opitutales</taxon>
        <taxon>Opitutaceae</taxon>
        <taxon>Horticoccus</taxon>
    </lineage>
</organism>
<dbReference type="NCBIfam" id="TIGR00251">
    <property type="entry name" value="DUF167 family protein"/>
    <property type="match status" value="1"/>
</dbReference>
<dbReference type="SMART" id="SM01152">
    <property type="entry name" value="DUF167"/>
    <property type="match status" value="1"/>
</dbReference>
<accession>A0A8F9XL40</accession>
<proteinExistence type="inferred from homology"/>
<evidence type="ECO:0000256" key="1">
    <source>
        <dbReference type="ARBA" id="ARBA00010364"/>
    </source>
</evidence>
<evidence type="ECO:0000313" key="4">
    <source>
        <dbReference type="Proteomes" id="UP000825051"/>
    </source>
</evidence>
<dbReference type="Pfam" id="PF02594">
    <property type="entry name" value="DUF167"/>
    <property type="match status" value="1"/>
</dbReference>
<evidence type="ECO:0000313" key="3">
    <source>
        <dbReference type="EMBL" id="QYM78669.1"/>
    </source>
</evidence>